<keyword evidence="6 11" id="KW-0460">Magnesium</keyword>
<keyword evidence="5 11" id="KW-0479">Metal-binding</keyword>
<comment type="caution">
    <text evidence="11">Lacks conserved residue(s) required for the propagation of feature annotation.</text>
</comment>
<comment type="cofactor">
    <cofactor evidence="11">
        <name>NADPH</name>
        <dbReference type="ChEBI" id="CHEBI:57783"/>
    </cofactor>
</comment>
<feature type="binding site" evidence="11">
    <location>
        <begin position="284"/>
        <end position="285"/>
    </location>
    <ligand>
        <name>FMN</name>
        <dbReference type="ChEBI" id="CHEBI:58210"/>
    </ligand>
</feature>
<evidence type="ECO:0000256" key="7">
    <source>
        <dbReference type="ARBA" id="ARBA00022857"/>
    </source>
</evidence>
<evidence type="ECO:0000313" key="14">
    <source>
        <dbReference type="Proteomes" id="UP000287239"/>
    </source>
</evidence>
<evidence type="ECO:0000259" key="12">
    <source>
        <dbReference type="Pfam" id="PF01070"/>
    </source>
</evidence>
<feature type="domain" description="FMN-dependent dehydrogenase" evidence="12">
    <location>
        <begin position="169"/>
        <end position="329"/>
    </location>
</feature>
<reference evidence="13 14" key="1">
    <citation type="submission" date="2017-05" db="EMBL/GenBank/DDBJ databases">
        <title>Vagococcus spp. assemblies.</title>
        <authorList>
            <person name="Gulvik C.A."/>
        </authorList>
    </citation>
    <scope>NUCLEOTIDE SEQUENCE [LARGE SCALE GENOMIC DNA]</scope>
    <source>
        <strain evidence="13 14">NCFB 2777</strain>
    </source>
</reference>
<evidence type="ECO:0000256" key="2">
    <source>
        <dbReference type="ARBA" id="ARBA00022490"/>
    </source>
</evidence>
<feature type="binding site" evidence="11">
    <location>
        <begin position="7"/>
        <end position="8"/>
    </location>
    <ligand>
        <name>substrate</name>
    </ligand>
</feature>
<dbReference type="EC" id="5.3.3.2" evidence="11"/>
<gene>
    <name evidence="11" type="primary">fni</name>
    <name evidence="13" type="ORF">CBF35_02290</name>
</gene>
<dbReference type="GO" id="GO:0070402">
    <property type="term" value="F:NADPH binding"/>
    <property type="evidence" value="ECO:0007669"/>
    <property type="project" value="UniProtKB-UniRule"/>
</dbReference>
<evidence type="ECO:0000256" key="1">
    <source>
        <dbReference type="ARBA" id="ARBA00001917"/>
    </source>
</evidence>
<dbReference type="RefSeq" id="WP_126778265.1">
    <property type="nucleotide sequence ID" value="NZ_CAUQJP010000005.1"/>
</dbReference>
<dbReference type="GO" id="GO:0005737">
    <property type="term" value="C:cytoplasm"/>
    <property type="evidence" value="ECO:0007669"/>
    <property type="project" value="UniProtKB-SubCell"/>
</dbReference>
<evidence type="ECO:0000256" key="4">
    <source>
        <dbReference type="ARBA" id="ARBA00022643"/>
    </source>
</evidence>
<feature type="binding site" evidence="11">
    <location>
        <position position="94"/>
    </location>
    <ligand>
        <name>FMN</name>
        <dbReference type="ChEBI" id="CHEBI:58210"/>
    </ligand>
</feature>
<feature type="binding site" evidence="11">
    <location>
        <position position="153"/>
    </location>
    <ligand>
        <name>substrate</name>
    </ligand>
</feature>
<keyword evidence="9 11" id="KW-0413">Isomerase</keyword>
<proteinExistence type="inferred from homology"/>
<dbReference type="Pfam" id="PF01070">
    <property type="entry name" value="FMN_dh"/>
    <property type="match status" value="1"/>
</dbReference>
<evidence type="ECO:0000313" key="13">
    <source>
        <dbReference type="EMBL" id="RST97517.1"/>
    </source>
</evidence>
<dbReference type="PIRSF" id="PIRSF003314">
    <property type="entry name" value="IPP_isomerase"/>
    <property type="match status" value="1"/>
</dbReference>
<dbReference type="InterPro" id="IPR013785">
    <property type="entry name" value="Aldolase_TIM"/>
</dbReference>
<accession>A0A429ZV24</accession>
<evidence type="ECO:0000256" key="10">
    <source>
        <dbReference type="ARBA" id="ARBA00025810"/>
    </source>
</evidence>
<evidence type="ECO:0000256" key="5">
    <source>
        <dbReference type="ARBA" id="ARBA00022723"/>
    </source>
</evidence>
<dbReference type="HAMAP" id="MF_00354">
    <property type="entry name" value="Idi_2"/>
    <property type="match status" value="1"/>
</dbReference>
<feature type="binding site" evidence="11">
    <location>
        <position position="154"/>
    </location>
    <ligand>
        <name>Mg(2+)</name>
        <dbReference type="ChEBI" id="CHEBI:18420"/>
    </ligand>
</feature>
<dbReference type="NCBIfam" id="TIGR02151">
    <property type="entry name" value="IPP_isom_2"/>
    <property type="match status" value="1"/>
</dbReference>
<feature type="binding site" evidence="11">
    <location>
        <position position="187"/>
    </location>
    <ligand>
        <name>FMN</name>
        <dbReference type="ChEBI" id="CHEBI:58210"/>
    </ligand>
</feature>
<evidence type="ECO:0000256" key="9">
    <source>
        <dbReference type="ARBA" id="ARBA00023235"/>
    </source>
</evidence>
<keyword evidence="14" id="KW-1185">Reference proteome</keyword>
<feature type="binding site" evidence="11">
    <location>
        <position position="212"/>
    </location>
    <ligand>
        <name>FMN</name>
        <dbReference type="ChEBI" id="CHEBI:58210"/>
    </ligand>
</feature>
<dbReference type="AlphaFoldDB" id="A0A429ZV24"/>
<dbReference type="InterPro" id="IPR000262">
    <property type="entry name" value="FMN-dep_DH"/>
</dbReference>
<feature type="binding site" evidence="11">
    <location>
        <position position="217"/>
    </location>
    <ligand>
        <name>FMN</name>
        <dbReference type="ChEBI" id="CHEBI:58210"/>
    </ligand>
</feature>
<dbReference type="GO" id="GO:0008299">
    <property type="term" value="P:isoprenoid biosynthetic process"/>
    <property type="evidence" value="ECO:0007669"/>
    <property type="project" value="UniProtKB-UniRule"/>
</dbReference>
<comment type="cofactor">
    <cofactor evidence="1 11">
        <name>FMN</name>
        <dbReference type="ChEBI" id="CHEBI:58210"/>
    </cofactor>
</comment>
<keyword evidence="2 11" id="KW-0963">Cytoplasm</keyword>
<dbReference type="GO" id="GO:0000287">
    <property type="term" value="F:magnesium ion binding"/>
    <property type="evidence" value="ECO:0007669"/>
    <property type="project" value="UniProtKB-UniRule"/>
</dbReference>
<comment type="similarity">
    <text evidence="11">Belongs to the IPP isomerase type 2 family.</text>
</comment>
<dbReference type="EMBL" id="NGJU01000002">
    <property type="protein sequence ID" value="RST97517.1"/>
    <property type="molecule type" value="Genomic_DNA"/>
</dbReference>
<feature type="binding site" evidence="11">
    <location>
        <position position="123"/>
    </location>
    <ligand>
        <name>FMN</name>
        <dbReference type="ChEBI" id="CHEBI:58210"/>
    </ligand>
</feature>
<evidence type="ECO:0000256" key="11">
    <source>
        <dbReference type="HAMAP-Rule" id="MF_00354"/>
    </source>
</evidence>
<comment type="catalytic activity">
    <reaction evidence="11">
        <text>isopentenyl diphosphate = dimethylallyl diphosphate</text>
        <dbReference type="Rhea" id="RHEA:23284"/>
        <dbReference type="ChEBI" id="CHEBI:57623"/>
        <dbReference type="ChEBI" id="CHEBI:128769"/>
        <dbReference type="EC" id="5.3.3.2"/>
    </reaction>
</comment>
<protein>
    <recommendedName>
        <fullName evidence="11">Isopentenyl-diphosphate delta-isomerase</fullName>
        <shortName evidence="11">IPP isomerase</shortName>
        <ecNumber evidence="11">5.3.3.2</ecNumber>
    </recommendedName>
    <alternativeName>
        <fullName evidence="11">Isopentenyl diphosphate:dimethylallyl diphosphate isomerase</fullName>
    </alternativeName>
    <alternativeName>
        <fullName evidence="11">Isopentenyl pyrophosphate isomerase</fullName>
    </alternativeName>
    <alternativeName>
        <fullName evidence="11">Type 2 isopentenyl diphosphate isomerase</fullName>
        <shortName evidence="11">IDI-2</shortName>
    </alternativeName>
</protein>
<keyword evidence="8 11" id="KW-0414">Isoprene biosynthesis</keyword>
<evidence type="ECO:0000256" key="8">
    <source>
        <dbReference type="ARBA" id="ARBA00023229"/>
    </source>
</evidence>
<comment type="subcellular location">
    <subcellularLocation>
        <location evidence="11">Cytoplasm</location>
    </subcellularLocation>
</comment>
<dbReference type="Proteomes" id="UP000287239">
    <property type="component" value="Unassembled WGS sequence"/>
</dbReference>
<dbReference type="PANTHER" id="PTHR43665:SF1">
    <property type="entry name" value="ISOPENTENYL-DIPHOSPHATE DELTA-ISOMERASE"/>
    <property type="match status" value="1"/>
</dbReference>
<dbReference type="SUPFAM" id="SSF51395">
    <property type="entry name" value="FMN-linked oxidoreductases"/>
    <property type="match status" value="1"/>
</dbReference>
<dbReference type="PANTHER" id="PTHR43665">
    <property type="entry name" value="ISOPENTENYL-DIPHOSPHATE DELTA-ISOMERASE"/>
    <property type="match status" value="1"/>
</dbReference>
<keyword evidence="4 11" id="KW-0288">FMN</keyword>
<dbReference type="GO" id="GO:0016491">
    <property type="term" value="F:oxidoreductase activity"/>
    <property type="evidence" value="ECO:0007669"/>
    <property type="project" value="InterPro"/>
</dbReference>
<sequence length="354" mass="38969">MSIHQHRKDQHVEIAEKLYHTHPVTDFEAMRFVHHSFPQMNRSDVSLKTNFASFDLPVPFYINGMTGGSDKTKKINRDLALVARETGLAMASGSVSAGLKHPETASSFTIIRETNPNGKIFANLGAEHSLENGKRAVELLQADALQIHVNAPQELVMPDGEGERNFSHWLTQIQHMVEGVGVPVIVKEVGFGMSRETIQQLAAIGVKTIDISGRGGTNFVSIENARRSQQEFSFAANWGQSTAISLIEAASTNLKVEILASGGIKTPMDMLKSLALGAKATGLSGHFLHLIQNEGVEKTILEVEAWKETLQTMMTLLGASTIADLTKTDLILTEPINSWCDARQIDWHYYANRR</sequence>
<evidence type="ECO:0000256" key="3">
    <source>
        <dbReference type="ARBA" id="ARBA00022630"/>
    </source>
</evidence>
<dbReference type="InterPro" id="IPR011179">
    <property type="entry name" value="IPdP_isomerase"/>
</dbReference>
<comment type="cofactor">
    <cofactor evidence="11">
        <name>Mg(2+)</name>
        <dbReference type="ChEBI" id="CHEBI:18420"/>
    </cofactor>
</comment>
<feature type="binding site" evidence="11">
    <location>
        <begin position="64"/>
        <end position="66"/>
    </location>
    <ligand>
        <name>FMN</name>
        <dbReference type="ChEBI" id="CHEBI:58210"/>
    </ligand>
</feature>
<evidence type="ECO:0000256" key="6">
    <source>
        <dbReference type="ARBA" id="ARBA00022842"/>
    </source>
</evidence>
<organism evidence="13 14">
    <name type="scientific">Vagococcus salmoninarum</name>
    <dbReference type="NCBI Taxonomy" id="2739"/>
    <lineage>
        <taxon>Bacteria</taxon>
        <taxon>Bacillati</taxon>
        <taxon>Bacillota</taxon>
        <taxon>Bacilli</taxon>
        <taxon>Lactobacillales</taxon>
        <taxon>Enterococcaceae</taxon>
        <taxon>Vagococcus</taxon>
    </lineage>
</organism>
<dbReference type="OrthoDB" id="9795032at2"/>
<comment type="function">
    <text evidence="11">Involved in the biosynthesis of isoprenoids. Catalyzes the 1,3-allylic rearrangement of the homoallylic substrate isopentenyl (IPP) to its allylic isomer, dimethylallyl diphosphate (DMAPP).</text>
</comment>
<dbReference type="Gene3D" id="3.20.20.70">
    <property type="entry name" value="Aldolase class I"/>
    <property type="match status" value="1"/>
</dbReference>
<dbReference type="GO" id="GO:0010181">
    <property type="term" value="F:FMN binding"/>
    <property type="evidence" value="ECO:0007669"/>
    <property type="project" value="UniProtKB-UniRule"/>
</dbReference>
<keyword evidence="3 11" id="KW-0285">Flavoprotein</keyword>
<comment type="subunit">
    <text evidence="10 11">Homooctamer. Dimer of tetramers.</text>
</comment>
<comment type="caution">
    <text evidence="13">The sequence shown here is derived from an EMBL/GenBank/DDBJ whole genome shotgun (WGS) entry which is preliminary data.</text>
</comment>
<dbReference type="GeneID" id="98567185"/>
<name>A0A429ZV24_9ENTE</name>
<keyword evidence="7 11" id="KW-0521">NADP</keyword>
<dbReference type="CDD" id="cd02811">
    <property type="entry name" value="IDI-2_FMN"/>
    <property type="match status" value="1"/>
</dbReference>
<feature type="binding site" evidence="11">
    <location>
        <begin position="263"/>
        <end position="265"/>
    </location>
    <ligand>
        <name>FMN</name>
        <dbReference type="ChEBI" id="CHEBI:58210"/>
    </ligand>
</feature>
<dbReference type="GO" id="GO:0004452">
    <property type="term" value="F:isopentenyl-diphosphate delta-isomerase activity"/>
    <property type="evidence" value="ECO:0007669"/>
    <property type="project" value="UniProtKB-UniRule"/>
</dbReference>